<dbReference type="AlphaFoldDB" id="A0A1G2R2U3"/>
<gene>
    <name evidence="3" type="ORF">A3C82_02525</name>
</gene>
<reference evidence="3 4" key="1">
    <citation type="journal article" date="2016" name="Nat. Commun.">
        <title>Thousands of microbial genomes shed light on interconnected biogeochemical processes in an aquifer system.</title>
        <authorList>
            <person name="Anantharaman K."/>
            <person name="Brown C.T."/>
            <person name="Hug L.A."/>
            <person name="Sharon I."/>
            <person name="Castelle C.J."/>
            <person name="Probst A.J."/>
            <person name="Thomas B.C."/>
            <person name="Singh A."/>
            <person name="Wilkins M.J."/>
            <person name="Karaoz U."/>
            <person name="Brodie E.L."/>
            <person name="Williams K.H."/>
            <person name="Hubbard S.S."/>
            <person name="Banfield J.F."/>
        </authorList>
    </citation>
    <scope>NUCLEOTIDE SEQUENCE [LARGE SCALE GENOMIC DNA]</scope>
</reference>
<evidence type="ECO:0000256" key="1">
    <source>
        <dbReference type="SAM" id="Phobius"/>
    </source>
</evidence>
<evidence type="ECO:0000313" key="4">
    <source>
        <dbReference type="Proteomes" id="UP000176901"/>
    </source>
</evidence>
<evidence type="ECO:0000313" key="3">
    <source>
        <dbReference type="EMBL" id="OHA67103.1"/>
    </source>
</evidence>
<keyword evidence="1" id="KW-0812">Transmembrane</keyword>
<feature type="transmembrane region" description="Helical" evidence="1">
    <location>
        <begin position="6"/>
        <end position="25"/>
    </location>
</feature>
<dbReference type="STRING" id="1802451.A3C82_02525"/>
<dbReference type="Pfam" id="PF26449">
    <property type="entry name" value="DUF8128"/>
    <property type="match status" value="1"/>
</dbReference>
<proteinExistence type="predicted"/>
<sequence length="451" mass="52140">MASQILFQFAESFWDILGVILGFALRFALAWWWLFLPFLLLRPALYFWIWWRQEVFSSQQRYIYVEIKMPQDVQKPIKAMEDVFSGIWQMHDPANPREKWLEGKYQLNLSIEIVSTEGVVHFYLRIPEGGKQLLEASLYSHYPTAEVQAVDDYTKQIPQDIPNKEWELWGTNYILEKPSPYPIKTYSKFFEPSPEGEEERRIDPMTSLIEGLASIGKGEHIWIQLILWPILHTDPKESNLVQEGTDIVAELVRRKVPAKSAGAFGGIEKDFAAVGTTLITGQAPALTKAEEKDLFPPEMKLTPGERDIVTAIEEKISKYAFRVSARFIYIAKRENYFSPAKALPMSYFTQFSTATYNNFRPMKRTLTKTYTVLTWFLDKRSVFVKKRRLMRSYLMHIAAFYPYPPPEARFILNIEELATIFHFPGKMVAPSVAVPRVESKKGEAPPGLPTE</sequence>
<dbReference type="InterPro" id="IPR058441">
    <property type="entry name" value="DUF8128"/>
</dbReference>
<name>A0A1G2R2U3_9BACT</name>
<dbReference type="EMBL" id="MHTW01000018">
    <property type="protein sequence ID" value="OHA67103.1"/>
    <property type="molecule type" value="Genomic_DNA"/>
</dbReference>
<organism evidence="3 4">
    <name type="scientific">Candidatus Wildermuthbacteria bacterium RIFCSPHIGHO2_02_FULL_47_12</name>
    <dbReference type="NCBI Taxonomy" id="1802451"/>
    <lineage>
        <taxon>Bacteria</taxon>
        <taxon>Candidatus Wildermuthiibacteriota</taxon>
    </lineage>
</organism>
<keyword evidence="1" id="KW-0472">Membrane</keyword>
<protein>
    <recommendedName>
        <fullName evidence="2">DUF8128 domain-containing protein</fullName>
    </recommendedName>
</protein>
<dbReference type="Proteomes" id="UP000176901">
    <property type="component" value="Unassembled WGS sequence"/>
</dbReference>
<feature type="domain" description="DUF8128" evidence="2">
    <location>
        <begin position="61"/>
        <end position="355"/>
    </location>
</feature>
<evidence type="ECO:0000259" key="2">
    <source>
        <dbReference type="Pfam" id="PF26449"/>
    </source>
</evidence>
<keyword evidence="1" id="KW-1133">Transmembrane helix</keyword>
<comment type="caution">
    <text evidence="3">The sequence shown here is derived from an EMBL/GenBank/DDBJ whole genome shotgun (WGS) entry which is preliminary data.</text>
</comment>
<accession>A0A1G2R2U3</accession>